<keyword evidence="1" id="KW-0732">Signal</keyword>
<proteinExistence type="predicted"/>
<evidence type="ECO:0000259" key="2">
    <source>
        <dbReference type="Pfam" id="PF13144"/>
    </source>
</evidence>
<dbReference type="OrthoDB" id="120842at2"/>
<organism evidence="3 4">
    <name type="scientific">Acidipila rosea</name>
    <dbReference type="NCBI Taxonomy" id="768535"/>
    <lineage>
        <taxon>Bacteria</taxon>
        <taxon>Pseudomonadati</taxon>
        <taxon>Acidobacteriota</taxon>
        <taxon>Terriglobia</taxon>
        <taxon>Terriglobales</taxon>
        <taxon>Acidobacteriaceae</taxon>
        <taxon>Acidipila</taxon>
    </lineage>
</organism>
<reference evidence="3 4" key="1">
    <citation type="submission" date="2019-03" db="EMBL/GenBank/DDBJ databases">
        <title>Genomic Encyclopedia of Type Strains, Phase IV (KMG-IV): sequencing the most valuable type-strain genomes for metagenomic binning, comparative biology and taxonomic classification.</title>
        <authorList>
            <person name="Goeker M."/>
        </authorList>
    </citation>
    <scope>NUCLEOTIDE SEQUENCE [LARGE SCALE GENOMIC DNA]</scope>
    <source>
        <strain evidence="3 4">DSM 103428</strain>
    </source>
</reference>
<comment type="caution">
    <text evidence="3">The sequence shown here is derived from an EMBL/GenBank/DDBJ whole genome shotgun (WGS) entry which is preliminary data.</text>
</comment>
<gene>
    <name evidence="3" type="ORF">C7378_0473</name>
</gene>
<dbReference type="Gene3D" id="2.30.30.760">
    <property type="match status" value="1"/>
</dbReference>
<accession>A0A4R1LDA7</accession>
<keyword evidence="3" id="KW-0282">Flagellum</keyword>
<keyword evidence="4" id="KW-1185">Reference proteome</keyword>
<dbReference type="AlphaFoldDB" id="A0A4R1LDA7"/>
<dbReference type="EMBL" id="SMGK01000001">
    <property type="protein sequence ID" value="TCK75490.1"/>
    <property type="molecule type" value="Genomic_DNA"/>
</dbReference>
<keyword evidence="3" id="KW-0966">Cell projection</keyword>
<sequence>MRASLLSCFLVMNCLPLAASTCSGSFIERRWMDATLHRKWAVVADCDHPAQPWRIIDEGSGVALTAQSRNTAPEVLPARKESPRIAPVAALELSRVIRAGSAVELWKQNGDTRIELSGTAVESGDVGSIIRVRISGSVKQLHGIVRGPGSVELSPNAVSAWGQP</sequence>
<dbReference type="InterPro" id="IPR017585">
    <property type="entry name" value="SAF_FlgA"/>
</dbReference>
<evidence type="ECO:0000256" key="1">
    <source>
        <dbReference type="SAM" id="SignalP"/>
    </source>
</evidence>
<dbReference type="Proteomes" id="UP000295210">
    <property type="component" value="Unassembled WGS sequence"/>
</dbReference>
<dbReference type="Pfam" id="PF13144">
    <property type="entry name" value="ChapFlgA"/>
    <property type="match status" value="1"/>
</dbReference>
<feature type="chain" id="PRO_5020632374" evidence="1">
    <location>
        <begin position="19"/>
        <end position="164"/>
    </location>
</feature>
<keyword evidence="3" id="KW-0969">Cilium</keyword>
<name>A0A4R1LDA7_9BACT</name>
<evidence type="ECO:0000313" key="4">
    <source>
        <dbReference type="Proteomes" id="UP000295210"/>
    </source>
</evidence>
<protein>
    <submittedName>
        <fullName evidence="3">Flagellar basal body P-ring formation chaperone FlgA</fullName>
    </submittedName>
</protein>
<feature type="domain" description="Flagella basal body P-ring formation protein FlgA SAF" evidence="2">
    <location>
        <begin position="91"/>
        <end position="152"/>
    </location>
</feature>
<evidence type="ECO:0000313" key="3">
    <source>
        <dbReference type="EMBL" id="TCK75490.1"/>
    </source>
</evidence>
<feature type="signal peptide" evidence="1">
    <location>
        <begin position="1"/>
        <end position="18"/>
    </location>
</feature>